<proteinExistence type="predicted"/>
<dbReference type="EMBL" id="DS268131">
    <property type="protein sequence ID" value="KMU73722.1"/>
    <property type="molecule type" value="Genomic_DNA"/>
</dbReference>
<dbReference type="GO" id="GO:0009277">
    <property type="term" value="C:fungal-type cell wall"/>
    <property type="evidence" value="ECO:0007669"/>
    <property type="project" value="TreeGrafter"/>
</dbReference>
<gene>
    <name evidence="3" type="ORF">CISG_03772</name>
</gene>
<dbReference type="PANTHER" id="PTHR47182">
    <property type="entry name" value="CELL WALL ALPHA-1,3-GLUCAN SYNTHASE AGS1-RELATED"/>
    <property type="match status" value="1"/>
</dbReference>
<accession>A0A0J8TJ22</accession>
<evidence type="ECO:0000313" key="4">
    <source>
        <dbReference type="Proteomes" id="UP000054559"/>
    </source>
</evidence>
<dbReference type="PANTHER" id="PTHR47182:SF2">
    <property type="entry name" value="CELL WALL ALPHA-1,3-GLUCAN SYNTHASE AGS1"/>
    <property type="match status" value="1"/>
</dbReference>
<evidence type="ECO:0000313" key="3">
    <source>
        <dbReference type="EMBL" id="KMU73722.1"/>
    </source>
</evidence>
<organism evidence="3 4">
    <name type="scientific">Coccidioides immitis RMSCC 3703</name>
    <dbReference type="NCBI Taxonomy" id="454286"/>
    <lineage>
        <taxon>Eukaryota</taxon>
        <taxon>Fungi</taxon>
        <taxon>Dikarya</taxon>
        <taxon>Ascomycota</taxon>
        <taxon>Pezizomycotina</taxon>
        <taxon>Eurotiomycetes</taxon>
        <taxon>Eurotiomycetidae</taxon>
        <taxon>Onygenales</taxon>
        <taxon>Onygenaceae</taxon>
        <taxon>Coccidioides</taxon>
    </lineage>
</organism>
<feature type="transmembrane region" description="Helical" evidence="1">
    <location>
        <begin position="79"/>
        <end position="100"/>
    </location>
</feature>
<keyword evidence="1" id="KW-1133">Transmembrane helix</keyword>
<dbReference type="InterPro" id="IPR058655">
    <property type="entry name" value="Mok11-14/Ags1-like"/>
</dbReference>
<reference evidence="4" key="1">
    <citation type="journal article" date="2010" name="Genome Res.">
        <title>Population genomic sequencing of Coccidioides fungi reveals recent hybridization and transposon control.</title>
        <authorList>
            <person name="Neafsey D.E."/>
            <person name="Barker B.M."/>
            <person name="Sharpton T.J."/>
            <person name="Stajich J.E."/>
            <person name="Park D.J."/>
            <person name="Whiston E."/>
            <person name="Hung C.-Y."/>
            <person name="McMahan C."/>
            <person name="White J."/>
            <person name="Sykes S."/>
            <person name="Heiman D."/>
            <person name="Young S."/>
            <person name="Zeng Q."/>
            <person name="Abouelleil A."/>
            <person name="Aftuck L."/>
            <person name="Bessette D."/>
            <person name="Brown A."/>
            <person name="FitzGerald M."/>
            <person name="Lui A."/>
            <person name="Macdonald J.P."/>
            <person name="Priest M."/>
            <person name="Orbach M.J."/>
            <person name="Galgiani J.N."/>
            <person name="Kirkland T.N."/>
            <person name="Cole G.T."/>
            <person name="Birren B.W."/>
            <person name="Henn M.R."/>
            <person name="Taylor J.W."/>
            <person name="Rounsley S.D."/>
        </authorList>
    </citation>
    <scope>NUCLEOTIDE SEQUENCE [LARGE SCALE GENOMIC DNA]</scope>
    <source>
        <strain evidence="4">RMSCC 3703</strain>
    </source>
</reference>
<dbReference type="InterPro" id="IPR058654">
    <property type="entry name" value="Mok11-14/Ags1-like_TM"/>
</dbReference>
<dbReference type="GO" id="GO:0070600">
    <property type="term" value="P:fungal-type cell wall (1-&gt;3)-alpha-glucan biosynthetic process"/>
    <property type="evidence" value="ECO:0007669"/>
    <property type="project" value="TreeGrafter"/>
</dbReference>
<evidence type="ECO:0000259" key="2">
    <source>
        <dbReference type="Pfam" id="PF26127"/>
    </source>
</evidence>
<feature type="transmembrane region" description="Helical" evidence="1">
    <location>
        <begin position="120"/>
        <end position="144"/>
    </location>
</feature>
<name>A0A0J8TJ22_COCIT</name>
<protein>
    <submittedName>
        <fullName evidence="3">Cell wall alpha-1,3-glucan synthase mok11</fullName>
    </submittedName>
</protein>
<keyword evidence="1" id="KW-0472">Membrane</keyword>
<feature type="domain" description="Cell wall alpha-1,3-glucan synthase Mok11-14/Ags1-like transmembrane" evidence="2">
    <location>
        <begin position="1"/>
        <end position="149"/>
    </location>
</feature>
<dbReference type="GO" id="GO:0047657">
    <property type="term" value="F:alpha-1,3-glucan synthase activity"/>
    <property type="evidence" value="ECO:0007669"/>
    <property type="project" value="TreeGrafter"/>
</dbReference>
<feature type="transmembrane region" description="Helical" evidence="1">
    <location>
        <begin position="38"/>
        <end position="58"/>
    </location>
</feature>
<dbReference type="Proteomes" id="UP000054559">
    <property type="component" value="Unassembled WGS sequence"/>
</dbReference>
<keyword evidence="1" id="KW-0812">Transmembrane</keyword>
<dbReference type="AlphaFoldDB" id="A0A0J8TJ22"/>
<sequence>MSKNHTWALPVFAVGLGAPRWAQIWWATSNIGQFIPWAGSYTTGALVSRALWLWLGVLDSAQGIGFGTTLLQTLTRVHICFTLLAAQMFGSVATMLGRAISPNNIGPGNVHPDISGGANAILTPWFWITLLLQLAIPVGFFLFFRTEQLSKP</sequence>
<dbReference type="STRING" id="454286.A0A0J8TJ22"/>
<dbReference type="Pfam" id="PF26127">
    <property type="entry name" value="12TM_Mok13"/>
    <property type="match status" value="1"/>
</dbReference>
<evidence type="ECO:0000256" key="1">
    <source>
        <dbReference type="SAM" id="Phobius"/>
    </source>
</evidence>